<feature type="region of interest" description="Disordered" evidence="1">
    <location>
        <begin position="115"/>
        <end position="170"/>
    </location>
</feature>
<comment type="caution">
    <text evidence="2">The sequence shown here is derived from an EMBL/GenBank/DDBJ whole genome shotgun (WGS) entry which is preliminary data.</text>
</comment>
<evidence type="ECO:0000256" key="1">
    <source>
        <dbReference type="SAM" id="MobiDB-lite"/>
    </source>
</evidence>
<organism evidence="2 3">
    <name type="scientific">Beauveria bassiana</name>
    <name type="common">White muscardine disease fungus</name>
    <name type="synonym">Tritirachium shiotae</name>
    <dbReference type="NCBI Taxonomy" id="176275"/>
    <lineage>
        <taxon>Eukaryota</taxon>
        <taxon>Fungi</taxon>
        <taxon>Dikarya</taxon>
        <taxon>Ascomycota</taxon>
        <taxon>Pezizomycotina</taxon>
        <taxon>Sordariomycetes</taxon>
        <taxon>Hypocreomycetidae</taxon>
        <taxon>Hypocreales</taxon>
        <taxon>Cordycipitaceae</taxon>
        <taxon>Beauveria</taxon>
    </lineage>
</organism>
<dbReference type="EMBL" id="JRHA01000012">
    <property type="protein sequence ID" value="PQK18110.1"/>
    <property type="molecule type" value="Genomic_DNA"/>
</dbReference>
<name>A0A2S7YPJ3_BEABA</name>
<dbReference type="OrthoDB" id="5082798at2759"/>
<reference evidence="2 3" key="1">
    <citation type="submission" date="2016-07" db="EMBL/GenBank/DDBJ databases">
        <title>Comparative genomics of the entomopathogenic fungus Beauveria bassiana.</title>
        <authorList>
            <person name="Valero Jimenez C.A."/>
            <person name="Zwaan B.J."/>
            <person name="Van Kan J.A."/>
            <person name="Takken W."/>
            <person name="Debets A.J."/>
            <person name="Schoustra S.E."/>
            <person name="Koenraadt C.J."/>
        </authorList>
    </citation>
    <scope>NUCLEOTIDE SEQUENCE [LARGE SCALE GENOMIC DNA]</scope>
    <source>
        <strain evidence="2 3">ARSEF 8028</strain>
    </source>
</reference>
<evidence type="ECO:0000313" key="2">
    <source>
        <dbReference type="EMBL" id="PQK18110.1"/>
    </source>
</evidence>
<dbReference type="AlphaFoldDB" id="A0A2S7YPJ3"/>
<gene>
    <name evidence="2" type="ORF">BB8028_0012g00070</name>
</gene>
<protein>
    <submittedName>
        <fullName evidence="2">Uncharacterized protein</fullName>
    </submittedName>
</protein>
<accession>A0A2S7YPJ3</accession>
<sequence>MPELRARIKSNLLALGTRDRKNDSQAFEAGVRACLGDAAPLQDAPFGLKLAIIYRAPLTHINYFVSDPETFLRYCGTVQLTENVKRLYTSVLRRLQSDDNDVLRSATKDIASEYTRFREGHMDNSGTSPKSPYDQARADWGSSSTTHPATVKKSTQRHKVSGNSPTTICTGANEKTDNELSSAIAGFCSTMGVTIHGTVSPHSWISVLSAATACSNNESQRVIPPLGIIAFGNLLRQFEGLRPGEMSIMDPSAAVKSVRVRQQGLGKLVLPFTHGRSWAFAIITKDRSRATIYTLKSSGLGAVKTEFTRIYKKLFDRSPVPIQPEVRKAWLSDRSLCFLLVAFAAAMDVEPNAPVSVQLWHGLFHQMAQTSVSTPHVLWLGSEVVEHIETTEHISAELSHPDLEIMSRDSLQCASRDMVGFLATQLGCSFVQQLDDDSFVIHQAVLMMLLAAGYSSSTVELCKWPIKVKDLIALIQMAKPPRLVVVLSDSGFDADNSWNDLFEALRFFDGSQMEVSVYPSSSELAWSRHKLGDIRTFDAIAKSEQQWRPQTCFGLGDCSLLSGSQVIKRNYSCAAKDVEIMTTRDQDKLMCTVPSDNDRACGKRSAGGEALGPIYFHQEAVPTLQSFGEFRVFVSAGKVTYILRTRFQWEKPDRPMLAWKARLEDFKWFSSQEAAQARKLAELEQFVLDLDRLIRQKNDGGFETIHIGGRYDCGITEESPKGEFFVNELTRPLSAATFPRTCPFPYTDILRPWAQAVAQTAALPVPPSD</sequence>
<feature type="compositionally biased region" description="Polar residues" evidence="1">
    <location>
        <begin position="161"/>
        <end position="170"/>
    </location>
</feature>
<dbReference type="Proteomes" id="UP000237441">
    <property type="component" value="Unassembled WGS sequence"/>
</dbReference>
<proteinExistence type="predicted"/>
<evidence type="ECO:0000313" key="3">
    <source>
        <dbReference type="Proteomes" id="UP000237441"/>
    </source>
</evidence>